<keyword evidence="1" id="KW-0805">Transcription regulation</keyword>
<evidence type="ECO:0000313" key="5">
    <source>
        <dbReference type="EMBL" id="MDP9901015.1"/>
    </source>
</evidence>
<dbReference type="InterPro" id="IPR011990">
    <property type="entry name" value="TPR-like_helical_dom_sf"/>
</dbReference>
<dbReference type="InterPro" id="IPR036388">
    <property type="entry name" value="WH-like_DNA-bd_sf"/>
</dbReference>
<dbReference type="PANTHER" id="PTHR44688:SF16">
    <property type="entry name" value="DNA-BINDING TRANSCRIPTIONAL ACTIVATOR DEVR_DOSR"/>
    <property type="match status" value="1"/>
</dbReference>
<keyword evidence="3" id="KW-0804">Transcription</keyword>
<accession>A0ABT9S9I0</accession>
<dbReference type="InterPro" id="IPR000792">
    <property type="entry name" value="Tscrpt_reg_LuxR_C"/>
</dbReference>
<dbReference type="Gene3D" id="1.10.10.10">
    <property type="entry name" value="Winged helix-like DNA-binding domain superfamily/Winged helix DNA-binding domain"/>
    <property type="match status" value="1"/>
</dbReference>
<dbReference type="InterPro" id="IPR059106">
    <property type="entry name" value="WHD_MalT"/>
</dbReference>
<evidence type="ECO:0000313" key="6">
    <source>
        <dbReference type="Proteomes" id="UP001226867"/>
    </source>
</evidence>
<dbReference type="SMART" id="SM00421">
    <property type="entry name" value="HTH_LUXR"/>
    <property type="match status" value="1"/>
</dbReference>
<dbReference type="Pfam" id="PF25873">
    <property type="entry name" value="WHD_MalT"/>
    <property type="match status" value="1"/>
</dbReference>
<dbReference type="PROSITE" id="PS50043">
    <property type="entry name" value="HTH_LUXR_2"/>
    <property type="match status" value="1"/>
</dbReference>
<evidence type="ECO:0000259" key="4">
    <source>
        <dbReference type="PROSITE" id="PS50043"/>
    </source>
</evidence>
<gene>
    <name evidence="5" type="ORF">J2W36_003281</name>
</gene>
<dbReference type="RefSeq" id="WP_307690804.1">
    <property type="nucleotide sequence ID" value="NZ_JAUSRO010000010.1"/>
</dbReference>
<evidence type="ECO:0000256" key="2">
    <source>
        <dbReference type="ARBA" id="ARBA00023125"/>
    </source>
</evidence>
<protein>
    <submittedName>
        <fullName evidence="5">LuxR family maltose regulon positive regulatory protein</fullName>
    </submittedName>
</protein>
<comment type="caution">
    <text evidence="5">The sequence shown here is derived from an EMBL/GenBank/DDBJ whole genome shotgun (WGS) entry which is preliminary data.</text>
</comment>
<dbReference type="PRINTS" id="PR00038">
    <property type="entry name" value="HTHLUXR"/>
</dbReference>
<dbReference type="InterPro" id="IPR027417">
    <property type="entry name" value="P-loop_NTPase"/>
</dbReference>
<dbReference type="SUPFAM" id="SSF52540">
    <property type="entry name" value="P-loop containing nucleoside triphosphate hydrolases"/>
    <property type="match status" value="1"/>
</dbReference>
<evidence type="ECO:0000256" key="1">
    <source>
        <dbReference type="ARBA" id="ARBA00023015"/>
    </source>
</evidence>
<organism evidence="5 6">
    <name type="scientific">Variovorax ginsengisoli</name>
    <dbReference type="NCBI Taxonomy" id="363844"/>
    <lineage>
        <taxon>Bacteria</taxon>
        <taxon>Pseudomonadati</taxon>
        <taxon>Pseudomonadota</taxon>
        <taxon>Betaproteobacteria</taxon>
        <taxon>Burkholderiales</taxon>
        <taxon>Comamonadaceae</taxon>
        <taxon>Variovorax</taxon>
    </lineage>
</organism>
<sequence length="896" mass="98442">MTEHSGHALPTGALPWNKFHPPLCEFEAIIPPAAAGLARAATLPRLALLCAPPGYGKTVLMTGLYERHLQRGTRCAWITLDDRDRELHQLVRLIDQAIDQALGPGACGDAPPALQHADGLTALHQRLLGLQEPLALFIDNLHHCTDERLGELLGPLVFDGTRLLRCVFSSVHDLPLDLARAKMELNAVHLQVEHLMFDGQCSAQLFEQASLETSAELIARSQERTEGWPAALRLLAVLSQQQGSLRGALAQFSGEDVDIADVLAQRVLTGFEPEVVTFLREIALLREFSAPLARQATGCEQAAQWIELLRSRNVLLFPLDRNRRWWRLHTLLRQYLLGTGEASITTARRQDVLQHAARWHADHGDMTHAIDLAIEAGAMPMARAWLDTIAQRVVADQGLLVQFVRWVEVLSAAGFAPSHEAQAWHIWSLCFTRQSERALRALDALSQQGQTGETCPVDIAMQQRLRLQRAVALAHTDAMAQCVIDADDWLAQDNGRDAYGTCIAHGAVGVVELARGAPVVAWRRILLAEGAISRTESPYGRTLVETVASCILIARGEPLDAERRLTAARLAFSQALETDSDLIHTLDLVHSRALLDLGRTEEARAAALRGLVSAGRYGVTDCVAPGLSVCVALGQADDAEQASRLDAVARNYPPRLQCLLDAFRVRRLLRLELRDAARELARTTGLLDASQSPAEPAPPWDDGQFHMARIELMATSGRSAHMQDEIAVQVRQARAAGRLRDLLEWHLLSASLHVRAGEQPRAVRQLALAIALAATRRLLWPFIEHANAIGAILQRARNKDFGFTQPDELQLLERLRHCGQDAPPANADAPAVEHLTTRELQLIELLGLGLDNQQIADRAGLSVPTVKWHLYNCYAKLGVKTRIAAVTRARAIGAIV</sequence>
<evidence type="ECO:0000256" key="3">
    <source>
        <dbReference type="ARBA" id="ARBA00023163"/>
    </source>
</evidence>
<dbReference type="Pfam" id="PF13401">
    <property type="entry name" value="AAA_22"/>
    <property type="match status" value="1"/>
</dbReference>
<reference evidence="5 6" key="1">
    <citation type="submission" date="2023-07" db="EMBL/GenBank/DDBJ databases">
        <title>Sorghum-associated microbial communities from plants grown in Nebraska, USA.</title>
        <authorList>
            <person name="Schachtman D."/>
        </authorList>
    </citation>
    <scope>NUCLEOTIDE SEQUENCE [LARGE SCALE GENOMIC DNA]</scope>
    <source>
        <strain evidence="5 6">DS1607</strain>
    </source>
</reference>
<dbReference type="Proteomes" id="UP001226867">
    <property type="component" value="Unassembled WGS sequence"/>
</dbReference>
<keyword evidence="2" id="KW-0238">DNA-binding</keyword>
<dbReference type="SUPFAM" id="SSF46894">
    <property type="entry name" value="C-terminal effector domain of the bipartite response regulators"/>
    <property type="match status" value="1"/>
</dbReference>
<feature type="domain" description="HTH luxR-type" evidence="4">
    <location>
        <begin position="828"/>
        <end position="893"/>
    </location>
</feature>
<dbReference type="CDD" id="cd06170">
    <property type="entry name" value="LuxR_C_like"/>
    <property type="match status" value="1"/>
</dbReference>
<proteinExistence type="predicted"/>
<dbReference type="Gene3D" id="1.25.40.10">
    <property type="entry name" value="Tetratricopeptide repeat domain"/>
    <property type="match status" value="1"/>
</dbReference>
<dbReference type="InterPro" id="IPR049945">
    <property type="entry name" value="AAA_22"/>
</dbReference>
<dbReference type="EMBL" id="JAUSRO010000010">
    <property type="protein sequence ID" value="MDP9901015.1"/>
    <property type="molecule type" value="Genomic_DNA"/>
</dbReference>
<dbReference type="Pfam" id="PF00196">
    <property type="entry name" value="GerE"/>
    <property type="match status" value="1"/>
</dbReference>
<keyword evidence="6" id="KW-1185">Reference proteome</keyword>
<dbReference type="PANTHER" id="PTHR44688">
    <property type="entry name" value="DNA-BINDING TRANSCRIPTIONAL ACTIVATOR DEVR_DOSR"/>
    <property type="match status" value="1"/>
</dbReference>
<name>A0ABT9S9I0_9BURK</name>
<dbReference type="InterPro" id="IPR016032">
    <property type="entry name" value="Sig_transdc_resp-reg_C-effctor"/>
</dbReference>
<dbReference type="Gene3D" id="3.40.50.300">
    <property type="entry name" value="P-loop containing nucleotide triphosphate hydrolases"/>
    <property type="match status" value="1"/>
</dbReference>